<keyword evidence="16" id="KW-1185">Reference proteome</keyword>
<evidence type="ECO:0000256" key="7">
    <source>
        <dbReference type="ARBA" id="ARBA00022692"/>
    </source>
</evidence>
<feature type="transmembrane region" description="Helical" evidence="13">
    <location>
        <begin position="158"/>
        <end position="179"/>
    </location>
</feature>
<keyword evidence="10 13" id="KW-1133">Transmembrane helix</keyword>
<feature type="domain" description="Cytochrome b561 bacterial/Ni-hydrogenase" evidence="14">
    <location>
        <begin position="12"/>
        <end position="189"/>
    </location>
</feature>
<dbReference type="PANTHER" id="PTHR30074:SF5">
    <property type="entry name" value="FORMATE DEHYDROGENASE, NITRATE-INDUCIBLE, CYTOCHROME B556(FDN) SUBUNIT"/>
    <property type="match status" value="1"/>
</dbReference>
<evidence type="ECO:0000313" key="16">
    <source>
        <dbReference type="Proteomes" id="UP000198693"/>
    </source>
</evidence>
<evidence type="ECO:0000256" key="6">
    <source>
        <dbReference type="ARBA" id="ARBA00022617"/>
    </source>
</evidence>
<keyword evidence="8" id="KW-0479">Metal-binding</keyword>
<comment type="similarity">
    <text evidence="3">Belongs to the formate dehydrogenase gamma subunit family.</text>
</comment>
<dbReference type="STRING" id="463301.SAMN04487955_103321"/>
<dbReference type="InterPro" id="IPR051817">
    <property type="entry name" value="FDH_cytochrome_b556_subunit"/>
</dbReference>
<keyword evidence="9" id="KW-0249">Electron transport</keyword>
<evidence type="ECO:0000313" key="15">
    <source>
        <dbReference type="EMBL" id="SFU53172.1"/>
    </source>
</evidence>
<comment type="subcellular location">
    <subcellularLocation>
        <location evidence="2">Cell membrane</location>
        <topology evidence="2">Multi-pass membrane protein</topology>
    </subcellularLocation>
</comment>
<gene>
    <name evidence="15" type="ORF">SAMN04487955_103321</name>
</gene>
<comment type="cofactor">
    <cofactor evidence="1">
        <name>heme</name>
        <dbReference type="ChEBI" id="CHEBI:30413"/>
    </cofactor>
</comment>
<dbReference type="GO" id="GO:0015944">
    <property type="term" value="P:formate oxidation"/>
    <property type="evidence" value="ECO:0007669"/>
    <property type="project" value="UniProtKB-ARBA"/>
</dbReference>
<dbReference type="AlphaFoldDB" id="A0A1I7GXM8"/>
<dbReference type="GO" id="GO:0046872">
    <property type="term" value="F:metal ion binding"/>
    <property type="evidence" value="ECO:0007669"/>
    <property type="project" value="UniProtKB-KW"/>
</dbReference>
<dbReference type="RefSeq" id="WP_089794037.1">
    <property type="nucleotide sequence ID" value="NZ_FPBP01000003.1"/>
</dbReference>
<dbReference type="FunFam" id="1.20.950.20:FF:000002">
    <property type="entry name" value="Formate dehydrogenase cytochrome b556 subunit"/>
    <property type="match status" value="1"/>
</dbReference>
<keyword evidence="5" id="KW-1003">Cell membrane</keyword>
<evidence type="ECO:0000256" key="13">
    <source>
        <dbReference type="SAM" id="Phobius"/>
    </source>
</evidence>
<dbReference type="EMBL" id="FPBP01000003">
    <property type="protein sequence ID" value="SFU53172.1"/>
    <property type="molecule type" value="Genomic_DNA"/>
</dbReference>
<keyword evidence="12 13" id="KW-0472">Membrane</keyword>
<evidence type="ECO:0000256" key="8">
    <source>
        <dbReference type="ARBA" id="ARBA00022723"/>
    </source>
</evidence>
<dbReference type="OrthoDB" id="9790598at2"/>
<dbReference type="SUPFAM" id="SSF81342">
    <property type="entry name" value="Transmembrane di-heme cytochromes"/>
    <property type="match status" value="1"/>
</dbReference>
<dbReference type="GO" id="GO:0005886">
    <property type="term" value="C:plasma membrane"/>
    <property type="evidence" value="ECO:0007669"/>
    <property type="project" value="UniProtKB-SubCell"/>
</dbReference>
<dbReference type="GO" id="GO:0009055">
    <property type="term" value="F:electron transfer activity"/>
    <property type="evidence" value="ECO:0007669"/>
    <property type="project" value="InterPro"/>
</dbReference>
<accession>A0A1I7GXM8</accession>
<dbReference type="Gene3D" id="1.20.950.20">
    <property type="entry name" value="Transmembrane di-heme cytochromes, Chain C"/>
    <property type="match status" value="1"/>
</dbReference>
<keyword evidence="4" id="KW-0813">Transport</keyword>
<dbReference type="GO" id="GO:0009326">
    <property type="term" value="C:formate dehydrogenase complex"/>
    <property type="evidence" value="ECO:0007669"/>
    <property type="project" value="InterPro"/>
</dbReference>
<proteinExistence type="inferred from homology"/>
<evidence type="ECO:0000256" key="1">
    <source>
        <dbReference type="ARBA" id="ARBA00001971"/>
    </source>
</evidence>
<dbReference type="GO" id="GO:0036397">
    <property type="term" value="F:formate dehydrogenase (quinone) activity"/>
    <property type="evidence" value="ECO:0007669"/>
    <property type="project" value="TreeGrafter"/>
</dbReference>
<evidence type="ECO:0000256" key="5">
    <source>
        <dbReference type="ARBA" id="ARBA00022475"/>
    </source>
</evidence>
<evidence type="ECO:0000256" key="4">
    <source>
        <dbReference type="ARBA" id="ARBA00022448"/>
    </source>
</evidence>
<evidence type="ECO:0000256" key="3">
    <source>
        <dbReference type="ARBA" id="ARBA00010747"/>
    </source>
</evidence>
<keyword evidence="6" id="KW-0349">Heme</keyword>
<dbReference type="NCBIfam" id="TIGR01583">
    <property type="entry name" value="formate-DH-gamm"/>
    <property type="match status" value="1"/>
</dbReference>
<dbReference type="GO" id="GO:0022904">
    <property type="term" value="P:respiratory electron transport chain"/>
    <property type="evidence" value="ECO:0007669"/>
    <property type="project" value="InterPro"/>
</dbReference>
<dbReference type="InterPro" id="IPR016174">
    <property type="entry name" value="Di-haem_cyt_TM"/>
</dbReference>
<keyword evidence="11" id="KW-0408">Iron</keyword>
<feature type="transmembrane region" description="Helical" evidence="13">
    <location>
        <begin position="118"/>
        <end position="138"/>
    </location>
</feature>
<keyword evidence="7 13" id="KW-0812">Transmembrane</keyword>
<organism evidence="15 16">
    <name type="scientific">Halomonas korlensis</name>
    <dbReference type="NCBI Taxonomy" id="463301"/>
    <lineage>
        <taxon>Bacteria</taxon>
        <taxon>Pseudomonadati</taxon>
        <taxon>Pseudomonadota</taxon>
        <taxon>Gammaproteobacteria</taxon>
        <taxon>Oceanospirillales</taxon>
        <taxon>Halomonadaceae</taxon>
        <taxon>Halomonas</taxon>
    </lineage>
</organism>
<dbReference type="InterPro" id="IPR011577">
    <property type="entry name" value="Cyt_b561_bac/Ni-Hgenase"/>
</dbReference>
<dbReference type="Proteomes" id="UP000198693">
    <property type="component" value="Unassembled WGS sequence"/>
</dbReference>
<feature type="transmembrane region" description="Helical" evidence="13">
    <location>
        <begin position="21"/>
        <end position="43"/>
    </location>
</feature>
<evidence type="ECO:0000256" key="12">
    <source>
        <dbReference type="ARBA" id="ARBA00023136"/>
    </source>
</evidence>
<dbReference type="InterPro" id="IPR006471">
    <property type="entry name" value="Formate_DH_gsu"/>
</dbReference>
<name>A0A1I7GXM8_9GAMM</name>
<dbReference type="PANTHER" id="PTHR30074">
    <property type="entry name" value="FORMATE DEHYDROGENASE, NITRATE-INDUCIBLE, CYTOCHROME B556 FDN SUBUNIT"/>
    <property type="match status" value="1"/>
</dbReference>
<dbReference type="GO" id="GO:0009061">
    <property type="term" value="P:anaerobic respiration"/>
    <property type="evidence" value="ECO:0007669"/>
    <property type="project" value="TreeGrafter"/>
</dbReference>
<evidence type="ECO:0000256" key="10">
    <source>
        <dbReference type="ARBA" id="ARBA00022989"/>
    </source>
</evidence>
<sequence>MTPPGRHKGILRYSMWTRINHWLVAISFVLLVLSGLALFHPYFWSLTGLFGGPIPTRIIHPFIGLFMTVLFMIMAISFFKESLIKRHDIQWLKQIKDVLRNRDDRLPPVGKNNAGQKLVYWIMVLCVPLLLISGIMIWEPYFGDIMPVTLRRLGGVIHAYAAFLAILTLIIHIYSGIWVKGSIHAMVRGRVSRAWARHHHSLWYESEMQKKRRLDAITHPQQPPASGQEPR</sequence>
<reference evidence="16" key="1">
    <citation type="submission" date="2016-10" db="EMBL/GenBank/DDBJ databases">
        <authorList>
            <person name="Varghese N."/>
            <person name="Submissions S."/>
        </authorList>
    </citation>
    <scope>NUCLEOTIDE SEQUENCE [LARGE SCALE GENOMIC DNA]</scope>
    <source>
        <strain evidence="16">CGMCC 1.6981</strain>
    </source>
</reference>
<feature type="transmembrane region" description="Helical" evidence="13">
    <location>
        <begin position="58"/>
        <end position="79"/>
    </location>
</feature>
<evidence type="ECO:0000259" key="14">
    <source>
        <dbReference type="Pfam" id="PF01292"/>
    </source>
</evidence>
<dbReference type="Pfam" id="PF01292">
    <property type="entry name" value="Ni_hydr_CYTB"/>
    <property type="match status" value="1"/>
</dbReference>
<dbReference type="GO" id="GO:0008863">
    <property type="term" value="F:formate dehydrogenase (NAD+) activity"/>
    <property type="evidence" value="ECO:0007669"/>
    <property type="project" value="InterPro"/>
</dbReference>
<evidence type="ECO:0000256" key="11">
    <source>
        <dbReference type="ARBA" id="ARBA00023004"/>
    </source>
</evidence>
<evidence type="ECO:0000256" key="2">
    <source>
        <dbReference type="ARBA" id="ARBA00004651"/>
    </source>
</evidence>
<evidence type="ECO:0000256" key="9">
    <source>
        <dbReference type="ARBA" id="ARBA00022982"/>
    </source>
</evidence>
<protein>
    <submittedName>
        <fullName evidence="15">Formate dehydrogenase subunit gamma</fullName>
    </submittedName>
</protein>